<protein>
    <submittedName>
        <fullName evidence="3">Short-chain dehydrogenase/reductase SDR</fullName>
    </submittedName>
</protein>
<comment type="similarity">
    <text evidence="1">Belongs to the short-chain dehydrogenases/reductases (SDR) family.</text>
</comment>
<reference evidence="4" key="2">
    <citation type="submission" date="2011-06" db="EMBL/GenBank/DDBJ databases">
        <title>The complete genome sequence of Alicyclobacillus acidocaldarius sp. Tc-4-1.</title>
        <authorList>
            <person name="Chen Y."/>
            <person name="He Y."/>
            <person name="Dong Z."/>
            <person name="Hu S."/>
        </authorList>
    </citation>
    <scope>NUCLEOTIDE SEQUENCE [LARGE SCALE GENOMIC DNA]</scope>
    <source>
        <strain evidence="4">Tc-4-1</strain>
    </source>
</reference>
<dbReference type="CDD" id="cd05327">
    <property type="entry name" value="retinol-DH_like_SDR_c_like"/>
    <property type="match status" value="1"/>
</dbReference>
<accession>F8IIA8</accession>
<organism evidence="3 4">
    <name type="scientific">Alicyclobacillus acidocaldarius (strain Tc-4-1)</name>
    <name type="common">Bacillus acidocaldarius</name>
    <dbReference type="NCBI Taxonomy" id="1048834"/>
    <lineage>
        <taxon>Bacteria</taxon>
        <taxon>Bacillati</taxon>
        <taxon>Bacillota</taxon>
        <taxon>Bacilli</taxon>
        <taxon>Bacillales</taxon>
        <taxon>Alicyclobacillaceae</taxon>
        <taxon>Alicyclobacillus</taxon>
    </lineage>
</organism>
<dbReference type="SUPFAM" id="SSF51735">
    <property type="entry name" value="NAD(P)-binding Rossmann-fold domains"/>
    <property type="match status" value="1"/>
</dbReference>
<dbReference type="InterPro" id="IPR002347">
    <property type="entry name" value="SDR_fam"/>
</dbReference>
<dbReference type="HOGENOM" id="CLU_010194_44_2_9"/>
<dbReference type="GO" id="GO:0016491">
    <property type="term" value="F:oxidoreductase activity"/>
    <property type="evidence" value="ECO:0007669"/>
    <property type="project" value="UniProtKB-KW"/>
</dbReference>
<dbReference type="PANTHER" id="PTHR24320:SF148">
    <property type="entry name" value="NAD(P)-BINDING ROSSMANN-FOLD SUPERFAMILY PROTEIN"/>
    <property type="match status" value="1"/>
</dbReference>
<keyword evidence="2" id="KW-0560">Oxidoreductase</keyword>
<gene>
    <name evidence="3" type="ordered locus">TC41_0088</name>
</gene>
<evidence type="ECO:0000256" key="2">
    <source>
        <dbReference type="ARBA" id="ARBA00023002"/>
    </source>
</evidence>
<dbReference type="STRING" id="1048834.TC41_0088"/>
<dbReference type="PATRIC" id="fig|1048834.4.peg.80"/>
<dbReference type="PRINTS" id="PR00081">
    <property type="entry name" value="GDHRDH"/>
</dbReference>
<dbReference type="KEGG" id="aad:TC41_0088"/>
<sequence>MRVAWTADQIPNLKGKWAVITGSNSGIGWQAARWLAKRGARVTLAVRNRGRGEDAKARILAEVPSAEVDVRLLDLADLDSVRSFAEALVADGRPLDLLINNAGVMATSYGTTRQGYELQFGTNHLGHFALTLQLLPILAGTTGARVVTVSSMAHQMAKRLDLAYVRGSGRYRRFQSYAQSKLANLLFAYELDRRLKRRGLPLKSIACHPGFAATSLVENGMLKSSWAKPLARVVNRFAQPSEMGALPTLYAATHPDLEGGEYVGPDRGSRGYPVVMNSSPASRDLAAARELWSASLDMAGIPRDAWYALEDE</sequence>
<evidence type="ECO:0000313" key="4">
    <source>
        <dbReference type="Proteomes" id="UP000000292"/>
    </source>
</evidence>
<reference evidence="3 4" key="1">
    <citation type="journal article" date="2011" name="J. Bacteriol.">
        <title>Complete Genome Sequence of Alicyclobacillus acidocaldarius Strain Tc-4-1.</title>
        <authorList>
            <person name="Chen Y."/>
            <person name="He Y."/>
            <person name="Zhang B."/>
            <person name="Yang J."/>
            <person name="Li W."/>
            <person name="Dong Z."/>
            <person name="Hu S."/>
        </authorList>
    </citation>
    <scope>NUCLEOTIDE SEQUENCE [LARGE SCALE GENOMIC DNA]</scope>
    <source>
        <strain evidence="3 4">Tc-4-1</strain>
    </source>
</reference>
<proteinExistence type="inferred from homology"/>
<evidence type="ECO:0000256" key="1">
    <source>
        <dbReference type="ARBA" id="ARBA00006484"/>
    </source>
</evidence>
<dbReference type="Pfam" id="PF00106">
    <property type="entry name" value="adh_short"/>
    <property type="match status" value="1"/>
</dbReference>
<dbReference type="RefSeq" id="WP_014462985.1">
    <property type="nucleotide sequence ID" value="NC_017167.1"/>
</dbReference>
<dbReference type="AlphaFoldDB" id="F8IIA8"/>
<dbReference type="eggNOG" id="COG1028">
    <property type="taxonomic scope" value="Bacteria"/>
</dbReference>
<evidence type="ECO:0000313" key="3">
    <source>
        <dbReference type="EMBL" id="AEJ42067.1"/>
    </source>
</evidence>
<dbReference type="EMBL" id="CP002902">
    <property type="protein sequence ID" value="AEJ42067.1"/>
    <property type="molecule type" value="Genomic_DNA"/>
</dbReference>
<dbReference type="Proteomes" id="UP000000292">
    <property type="component" value="Chromosome"/>
</dbReference>
<name>F8IIA8_ALIAT</name>
<dbReference type="InterPro" id="IPR036291">
    <property type="entry name" value="NAD(P)-bd_dom_sf"/>
</dbReference>
<dbReference type="PANTHER" id="PTHR24320">
    <property type="entry name" value="RETINOL DEHYDROGENASE"/>
    <property type="match status" value="1"/>
</dbReference>
<dbReference type="Gene3D" id="3.40.50.720">
    <property type="entry name" value="NAD(P)-binding Rossmann-like Domain"/>
    <property type="match status" value="1"/>
</dbReference>
<dbReference type="NCBIfam" id="NF004846">
    <property type="entry name" value="PRK06197.1"/>
    <property type="match status" value="1"/>
</dbReference>